<dbReference type="EMBL" id="JBJVNI010000172">
    <property type="protein sequence ID" value="MFM9616192.1"/>
    <property type="molecule type" value="Genomic_DNA"/>
</dbReference>
<dbReference type="InterPro" id="IPR016181">
    <property type="entry name" value="Acyl_CoA_acyltransferase"/>
</dbReference>
<dbReference type="CDD" id="cd04301">
    <property type="entry name" value="NAT_SF"/>
    <property type="match status" value="1"/>
</dbReference>
<gene>
    <name evidence="2" type="ORF">ACKI18_47250</name>
</gene>
<feature type="domain" description="N-acetyltransferase" evidence="1">
    <location>
        <begin position="35"/>
        <end position="91"/>
    </location>
</feature>
<organism evidence="2 3">
    <name type="scientific">Streptomyces niveiscabiei</name>
    <dbReference type="NCBI Taxonomy" id="164115"/>
    <lineage>
        <taxon>Bacteria</taxon>
        <taxon>Bacillati</taxon>
        <taxon>Actinomycetota</taxon>
        <taxon>Actinomycetes</taxon>
        <taxon>Kitasatosporales</taxon>
        <taxon>Streptomycetaceae</taxon>
        <taxon>Streptomyces</taxon>
    </lineage>
</organism>
<sequence>IGSLQRRLLLSTRLLPALALRPVVLLSALGGGSGPPGTVELVLLFTDPAARGSGAGSRLVARCDDELTKRGVTHYQVRTFADPDDPAFGFYIR</sequence>
<evidence type="ECO:0000259" key="1">
    <source>
        <dbReference type="Pfam" id="PF00583"/>
    </source>
</evidence>
<dbReference type="InterPro" id="IPR000182">
    <property type="entry name" value="GNAT_dom"/>
</dbReference>
<dbReference type="GO" id="GO:0016746">
    <property type="term" value="F:acyltransferase activity"/>
    <property type="evidence" value="ECO:0007669"/>
    <property type="project" value="UniProtKB-KW"/>
</dbReference>
<comment type="caution">
    <text evidence="2">The sequence shown here is derived from an EMBL/GenBank/DDBJ whole genome shotgun (WGS) entry which is preliminary data.</text>
</comment>
<feature type="non-terminal residue" evidence="2">
    <location>
        <position position="1"/>
    </location>
</feature>
<dbReference type="Proteomes" id="UP001631957">
    <property type="component" value="Unassembled WGS sequence"/>
</dbReference>
<name>A0ABW9I762_9ACTN</name>
<accession>A0ABW9I762</accession>
<dbReference type="RefSeq" id="WP_409134899.1">
    <property type="nucleotide sequence ID" value="NZ_JBJVNI010000172.1"/>
</dbReference>
<keyword evidence="2" id="KW-0808">Transferase</keyword>
<dbReference type="Gene3D" id="3.40.630.30">
    <property type="match status" value="1"/>
</dbReference>
<feature type="non-terminal residue" evidence="2">
    <location>
        <position position="93"/>
    </location>
</feature>
<dbReference type="Pfam" id="PF00583">
    <property type="entry name" value="Acetyltransf_1"/>
    <property type="match status" value="1"/>
</dbReference>
<protein>
    <submittedName>
        <fullName evidence="2">GNAT family N-acetyltransferase</fullName>
        <ecNumber evidence="2">2.3.1.-</ecNumber>
    </submittedName>
</protein>
<evidence type="ECO:0000313" key="3">
    <source>
        <dbReference type="Proteomes" id="UP001631957"/>
    </source>
</evidence>
<keyword evidence="3" id="KW-1185">Reference proteome</keyword>
<keyword evidence="2" id="KW-0012">Acyltransferase</keyword>
<dbReference type="EC" id="2.3.1.-" evidence="2"/>
<evidence type="ECO:0000313" key="2">
    <source>
        <dbReference type="EMBL" id="MFM9616192.1"/>
    </source>
</evidence>
<dbReference type="SUPFAM" id="SSF55729">
    <property type="entry name" value="Acyl-CoA N-acyltransferases (Nat)"/>
    <property type="match status" value="1"/>
</dbReference>
<proteinExistence type="predicted"/>
<reference evidence="2 3" key="1">
    <citation type="submission" date="2024-12" db="EMBL/GenBank/DDBJ databases">
        <title>Forecasting of Potato common scab and diversities of Pathogenic streptomyces spp. in china.</title>
        <authorList>
            <person name="Handique U."/>
            <person name="Wu J."/>
        </authorList>
    </citation>
    <scope>NUCLEOTIDE SEQUENCE [LARGE SCALE GENOMIC DNA]</scope>
    <source>
        <strain evidence="2 3">ZRIMU1530</strain>
    </source>
</reference>